<evidence type="ECO:0000313" key="2">
    <source>
        <dbReference type="Proteomes" id="UP000789525"/>
    </source>
</evidence>
<accession>A0ACA9L193</accession>
<dbReference type="Proteomes" id="UP000789525">
    <property type="component" value="Unassembled WGS sequence"/>
</dbReference>
<keyword evidence="2" id="KW-1185">Reference proteome</keyword>
<protein>
    <submittedName>
        <fullName evidence="1">6390_t:CDS:1</fullName>
    </submittedName>
</protein>
<dbReference type="EMBL" id="CAJVPT010003902">
    <property type="protein sequence ID" value="CAG8501834.1"/>
    <property type="molecule type" value="Genomic_DNA"/>
</dbReference>
<comment type="caution">
    <text evidence="1">The sequence shown here is derived from an EMBL/GenBank/DDBJ whole genome shotgun (WGS) entry which is preliminary data.</text>
</comment>
<reference evidence="1" key="1">
    <citation type="submission" date="2021-06" db="EMBL/GenBank/DDBJ databases">
        <authorList>
            <person name="Kallberg Y."/>
            <person name="Tangrot J."/>
            <person name="Rosling A."/>
        </authorList>
    </citation>
    <scope>NUCLEOTIDE SEQUENCE</scope>
    <source>
        <strain evidence="1">CL356</strain>
    </source>
</reference>
<evidence type="ECO:0000313" key="1">
    <source>
        <dbReference type="EMBL" id="CAG8501834.1"/>
    </source>
</evidence>
<organism evidence="1 2">
    <name type="scientific">Acaulospora colombiana</name>
    <dbReference type="NCBI Taxonomy" id="27376"/>
    <lineage>
        <taxon>Eukaryota</taxon>
        <taxon>Fungi</taxon>
        <taxon>Fungi incertae sedis</taxon>
        <taxon>Mucoromycota</taxon>
        <taxon>Glomeromycotina</taxon>
        <taxon>Glomeromycetes</taxon>
        <taxon>Diversisporales</taxon>
        <taxon>Acaulosporaceae</taxon>
        <taxon>Acaulospora</taxon>
    </lineage>
</organism>
<sequence length="273" mass="29356">MRHRNFRKFNSSRRKYTDLEFSPEVAEALKTRKPVVALESTIISHGMPYPQNFETALAVESIVREHGSTPATIAILNGKINVGLSPSNLEKLAKMGPQARKTSRRDLALVLSQGMTGATTVAGTMLIAHMAGIKVFVTGGVGGVHRDGEKTMDVSADLTELGRTPVAVVCAGVKSILDIEKTLEYLETQGVTVTTFGETNDFPGFFTSKSGFKSPSNLSTALDCAKLIRKSKHSNTIHGLNSGILIAVPIPECEAAESERTQKAIEQSLKEAT</sequence>
<gene>
    <name evidence="1" type="ORF">ACOLOM_LOCUS2834</name>
</gene>
<name>A0ACA9L193_9GLOM</name>
<proteinExistence type="predicted"/>